<dbReference type="AlphaFoldDB" id="A0A7T5RJ15"/>
<dbReference type="Pfam" id="PF00276">
    <property type="entry name" value="Ribosomal_L23"/>
    <property type="match status" value="1"/>
</dbReference>
<dbReference type="Proteomes" id="UP000595618">
    <property type="component" value="Chromosome"/>
</dbReference>
<dbReference type="InterPro" id="IPR001014">
    <property type="entry name" value="Ribosomal_uL23_CS"/>
</dbReference>
<evidence type="ECO:0000256" key="1">
    <source>
        <dbReference type="ARBA" id="ARBA00006700"/>
    </source>
</evidence>
<dbReference type="InterPro" id="IPR013025">
    <property type="entry name" value="Ribosomal_uL23-like"/>
</dbReference>
<keyword evidence="5 6" id="KW-0687">Ribonucleoprotein</keyword>
<accession>A0A7T5RJ15</accession>
<dbReference type="EMBL" id="CP066690">
    <property type="protein sequence ID" value="QQG45024.1"/>
    <property type="molecule type" value="Genomic_DNA"/>
</dbReference>
<comment type="subunit">
    <text evidence="6">Part of the 50S ribosomal subunit. Contacts protein L29, and trigger factor when it is bound to the ribosome.</text>
</comment>
<evidence type="ECO:0000313" key="9">
    <source>
        <dbReference type="Proteomes" id="UP000595618"/>
    </source>
</evidence>
<evidence type="ECO:0000256" key="2">
    <source>
        <dbReference type="ARBA" id="ARBA00022730"/>
    </source>
</evidence>
<evidence type="ECO:0000256" key="5">
    <source>
        <dbReference type="ARBA" id="ARBA00023274"/>
    </source>
</evidence>
<evidence type="ECO:0000313" key="8">
    <source>
        <dbReference type="EMBL" id="QQG45024.1"/>
    </source>
</evidence>
<organism evidence="8 9">
    <name type="scientific">Candidatus Sungiibacteriota bacterium</name>
    <dbReference type="NCBI Taxonomy" id="2750080"/>
    <lineage>
        <taxon>Bacteria</taxon>
        <taxon>Candidatus Sungiibacteriota</taxon>
    </lineage>
</organism>
<keyword evidence="4 6" id="KW-0689">Ribosomal protein</keyword>
<dbReference type="PROSITE" id="PS00050">
    <property type="entry name" value="RIBOSOMAL_L23"/>
    <property type="match status" value="1"/>
</dbReference>
<name>A0A7T5RJ15_9BACT</name>
<evidence type="ECO:0000256" key="4">
    <source>
        <dbReference type="ARBA" id="ARBA00022980"/>
    </source>
</evidence>
<comment type="function">
    <text evidence="6">One of the early assembly proteins it binds 23S rRNA. One of the proteins that surrounds the polypeptide exit tunnel on the outside of the ribosome. Forms the main docking site for trigger factor binding to the ribosome.</text>
</comment>
<dbReference type="GO" id="GO:0019843">
    <property type="term" value="F:rRNA binding"/>
    <property type="evidence" value="ECO:0007669"/>
    <property type="project" value="UniProtKB-UniRule"/>
</dbReference>
<keyword evidence="3 6" id="KW-0694">RNA-binding</keyword>
<dbReference type="HAMAP" id="MF_01369_B">
    <property type="entry name" value="Ribosomal_uL23_B"/>
    <property type="match status" value="1"/>
</dbReference>
<protein>
    <recommendedName>
        <fullName evidence="6">Large ribosomal subunit protein uL23</fullName>
    </recommendedName>
</protein>
<gene>
    <name evidence="6 8" type="primary">rplW</name>
    <name evidence="8" type="ORF">HYW89_03410</name>
</gene>
<dbReference type="GO" id="GO:0003735">
    <property type="term" value="F:structural constituent of ribosome"/>
    <property type="evidence" value="ECO:0007669"/>
    <property type="project" value="InterPro"/>
</dbReference>
<sequence length="134" mass="15154">MSILNKILKKKESEKKVVEKVEKKETVITEKKQVSEKRPLPQGKIVLGVLVAPHITEKSTALSKYNKYIFKVTLRANKILTKQAVEAKYGVRVESVRVLNTSGKERRRGRIIGHKPGFKKAVVTLAEGYNIELT</sequence>
<dbReference type="Gene3D" id="3.30.70.330">
    <property type="match status" value="1"/>
</dbReference>
<evidence type="ECO:0000256" key="6">
    <source>
        <dbReference type="HAMAP-Rule" id="MF_01369"/>
    </source>
</evidence>
<evidence type="ECO:0000256" key="3">
    <source>
        <dbReference type="ARBA" id="ARBA00022884"/>
    </source>
</evidence>
<keyword evidence="2 6" id="KW-0699">rRNA-binding</keyword>
<dbReference type="InterPro" id="IPR012677">
    <property type="entry name" value="Nucleotide-bd_a/b_plait_sf"/>
</dbReference>
<dbReference type="GO" id="GO:0005840">
    <property type="term" value="C:ribosome"/>
    <property type="evidence" value="ECO:0007669"/>
    <property type="project" value="UniProtKB-KW"/>
</dbReference>
<dbReference type="NCBIfam" id="NF004363">
    <property type="entry name" value="PRK05738.2-4"/>
    <property type="match status" value="1"/>
</dbReference>
<dbReference type="SUPFAM" id="SSF54189">
    <property type="entry name" value="Ribosomal proteins S24e, L23 and L15e"/>
    <property type="match status" value="1"/>
</dbReference>
<dbReference type="GO" id="GO:0006412">
    <property type="term" value="P:translation"/>
    <property type="evidence" value="ECO:0007669"/>
    <property type="project" value="UniProtKB-UniRule"/>
</dbReference>
<dbReference type="InterPro" id="IPR012678">
    <property type="entry name" value="Ribosomal_uL23/eL15/eS24_sf"/>
</dbReference>
<dbReference type="GO" id="GO:1990904">
    <property type="term" value="C:ribonucleoprotein complex"/>
    <property type="evidence" value="ECO:0007669"/>
    <property type="project" value="UniProtKB-KW"/>
</dbReference>
<proteinExistence type="inferred from homology"/>
<comment type="similarity">
    <text evidence="1 6 7">Belongs to the universal ribosomal protein uL23 family.</text>
</comment>
<reference evidence="8 9" key="1">
    <citation type="submission" date="2020-07" db="EMBL/GenBank/DDBJ databases">
        <title>Huge and variable diversity of episymbiotic CPR bacteria and DPANN archaea in groundwater ecosystems.</title>
        <authorList>
            <person name="He C.Y."/>
            <person name="Keren R."/>
            <person name="Whittaker M."/>
            <person name="Farag I.F."/>
            <person name="Doudna J."/>
            <person name="Cate J.H.D."/>
            <person name="Banfield J.F."/>
        </authorList>
    </citation>
    <scope>NUCLEOTIDE SEQUENCE [LARGE SCALE GENOMIC DNA]</scope>
    <source>
        <strain evidence="8">NC_groundwater_541_Ag_S-0.1um_46_50</strain>
    </source>
</reference>
<evidence type="ECO:0000256" key="7">
    <source>
        <dbReference type="RuleBase" id="RU003934"/>
    </source>
</evidence>